<dbReference type="InterPro" id="IPR008480">
    <property type="entry name" value="DUF761_pln"/>
</dbReference>
<keyword evidence="2" id="KW-0472">Membrane</keyword>
<reference evidence="4" key="2">
    <citation type="submission" date="2017-07" db="EMBL/GenBank/DDBJ databases">
        <title>WGS assembly of Populus trichocarpa.</title>
        <authorList>
            <person name="Tuskan G."/>
            <person name="Difazio S."/>
            <person name="Jansson S."/>
            <person name="Bohlmann J."/>
            <person name="Grigoriev I."/>
            <person name="Hellsten U."/>
            <person name="Putnam N."/>
            <person name="Ralph S."/>
            <person name="Rombauts S."/>
            <person name="Salamov A."/>
            <person name="Schein J."/>
            <person name="Sterck L."/>
            <person name="Aerts A."/>
            <person name="Bhalerao R."/>
            <person name="Bhalerao R."/>
            <person name="Blaudez D."/>
            <person name="Boerjan W."/>
            <person name="Brun A."/>
            <person name="Brunner A."/>
            <person name="Busov V."/>
            <person name="Campbell M."/>
            <person name="Carlson J."/>
            <person name="Chalot M."/>
            <person name="Chapman J."/>
            <person name="Chen G."/>
            <person name="Cooper D."/>
            <person name="Coutinho P."/>
            <person name="Couturier J."/>
            <person name="Covert S."/>
            <person name="Cronk Q."/>
            <person name="Cunningham R."/>
            <person name="Davis J."/>
            <person name="Degroeve S."/>
            <person name="Dejardin A."/>
            <person name="Depamphilis C."/>
            <person name="Detter J."/>
            <person name="Dirks B."/>
            <person name="Dubchak I."/>
            <person name="Duplessis S."/>
            <person name="Ehlting J."/>
            <person name="Ellis B."/>
            <person name="Gendler K."/>
            <person name="Goodstein D."/>
            <person name="Gribskov M."/>
            <person name="Grimwood J."/>
            <person name="Groover A."/>
            <person name="Gunter L."/>
            <person name="Hamberger B."/>
            <person name="Heinze B."/>
            <person name="Helariutta Y."/>
            <person name="Henrissat B."/>
            <person name="Holligan D."/>
            <person name="Holt R."/>
            <person name="Huang W."/>
            <person name="Islam-Faridi N."/>
            <person name="Jones S."/>
            <person name="Jones-Rhoades M."/>
            <person name="Jorgensen R."/>
            <person name="Joshi C."/>
            <person name="Kangasjarvi J."/>
            <person name="Karlsson J."/>
            <person name="Kelleher C."/>
            <person name="Kirkpatrick R."/>
            <person name="Kirst M."/>
            <person name="Kohler A."/>
            <person name="Kalluri U."/>
            <person name="Larimer F."/>
            <person name="Leebens-Mack J."/>
            <person name="Leple J."/>
            <person name="Locascio P."/>
            <person name="Lou Y."/>
            <person name="Lucas S."/>
            <person name="Martin F."/>
            <person name="Montanini B."/>
            <person name="Napoli C."/>
            <person name="Nelson D."/>
            <person name="Nelson C."/>
            <person name="Nieminen K."/>
            <person name="Nilsson O."/>
            <person name="Pereda V."/>
            <person name="Peter G."/>
            <person name="Philippe R."/>
            <person name="Pilate G."/>
            <person name="Poliakov A."/>
            <person name="Razumovskaya J."/>
            <person name="Richardson P."/>
            <person name="Rinaldi C."/>
            <person name="Ritland K."/>
            <person name="Rouze P."/>
            <person name="Ryaboy D."/>
            <person name="Schmutz J."/>
            <person name="Schrader J."/>
            <person name="Segerman B."/>
            <person name="Shin H."/>
            <person name="Siddiqui A."/>
            <person name="Sterky F."/>
            <person name="Terry A."/>
            <person name="Tsai C."/>
            <person name="Uberbacher E."/>
            <person name="Unneberg P."/>
            <person name="Vahala J."/>
            <person name="Wall K."/>
            <person name="Wessler S."/>
            <person name="Yang G."/>
            <person name="Yin T."/>
            <person name="Douglas C."/>
            <person name="Marra M."/>
            <person name="Sandberg G."/>
            <person name="Van De Peer Y."/>
            <person name="Rokhsar D."/>
        </authorList>
    </citation>
    <scope>NUCLEOTIDE SEQUENCE</scope>
    <source>
        <strain evidence="4">Nisqually-1</strain>
    </source>
</reference>
<protein>
    <recommendedName>
        <fullName evidence="3">DUF4408 domain-containing protein</fullName>
    </recommendedName>
</protein>
<dbReference type="STRING" id="3694.A0A3N7GL54"/>
<organism evidence="4 5">
    <name type="scientific">Populus trichocarpa</name>
    <name type="common">Western balsam poplar</name>
    <name type="synonym">Populus balsamifera subsp. trichocarpa</name>
    <dbReference type="NCBI Taxonomy" id="3694"/>
    <lineage>
        <taxon>Eukaryota</taxon>
        <taxon>Viridiplantae</taxon>
        <taxon>Streptophyta</taxon>
        <taxon>Embryophyta</taxon>
        <taxon>Tracheophyta</taxon>
        <taxon>Spermatophyta</taxon>
        <taxon>Magnoliopsida</taxon>
        <taxon>eudicotyledons</taxon>
        <taxon>Gunneridae</taxon>
        <taxon>Pentapetalae</taxon>
        <taxon>rosids</taxon>
        <taxon>fabids</taxon>
        <taxon>Malpighiales</taxon>
        <taxon>Salicaceae</taxon>
        <taxon>Saliceae</taxon>
        <taxon>Populus</taxon>
    </lineage>
</organism>
<dbReference type="InParanoid" id="A0A3N7GL54"/>
<keyword evidence="5" id="KW-1185">Reference proteome</keyword>
<dbReference type="OrthoDB" id="1933168at2759"/>
<accession>A0A3N7GL54</accession>
<dbReference type="InterPro" id="IPR025520">
    <property type="entry name" value="DUF4408"/>
</dbReference>
<sequence length="338" mass="38018">MVFPASSSGNPMLSLKVALISTGVLFLAVILKLPVLVTDFAVSELPIMYSSVISWLQPPYLYLVINCIIISILASSKLQLQKPNQEQQVPLPPADIIVLPVQVTEEEEEDISVRVGSAAYVNEAVVASDRYDDYEYLDVEDKTVIVEDCAVESGEVYEREVNKAAPYRSDSIEFLIEKDQNKEKPLVSARLGRRKSLIKASPEGGGKAAALRVSKPKRHDTLETTWKTITDGRPMPLARHLKKSDAWDSHVRRENAPPPKMMTMKKYETFNDSISSSSEKLSRSPHGSGKLRKEPSPSQDELNKRVEAFINKFNEEMRLQRQRSLDQYYQQMSGRGAY</sequence>
<feature type="transmembrane region" description="Helical" evidence="2">
    <location>
        <begin position="55"/>
        <end position="74"/>
    </location>
</feature>
<feature type="compositionally biased region" description="Basic and acidic residues" evidence="1">
    <location>
        <begin position="291"/>
        <end position="305"/>
    </location>
</feature>
<keyword evidence="2" id="KW-1133">Transmembrane helix</keyword>
<dbReference type="AlphaFoldDB" id="A0A3N7GL54"/>
<dbReference type="Pfam" id="PF14364">
    <property type="entry name" value="DUF4408"/>
    <property type="match status" value="1"/>
</dbReference>
<dbReference type="Gramene" id="Potri.011G126900.3.v4.1">
    <property type="protein sequence ID" value="Potri.011G126900.3.v4.1"/>
    <property type="gene ID" value="Potri.011G126900.v4.1"/>
</dbReference>
<proteinExistence type="predicted"/>
<dbReference type="EMBL" id="CM009300">
    <property type="protein sequence ID" value="RQO97891.1"/>
    <property type="molecule type" value="Genomic_DNA"/>
</dbReference>
<feature type="region of interest" description="Disordered" evidence="1">
    <location>
        <begin position="272"/>
        <end position="305"/>
    </location>
</feature>
<evidence type="ECO:0000313" key="4">
    <source>
        <dbReference type="EMBL" id="RQO97891.1"/>
    </source>
</evidence>
<dbReference type="SMR" id="A0A3N7GL54"/>
<evidence type="ECO:0000313" key="5">
    <source>
        <dbReference type="Proteomes" id="UP000006729"/>
    </source>
</evidence>
<feature type="transmembrane region" description="Helical" evidence="2">
    <location>
        <begin position="12"/>
        <end position="35"/>
    </location>
</feature>
<dbReference type="EMBL" id="CM009300">
    <property type="protein sequence ID" value="RQO97890.1"/>
    <property type="molecule type" value="Genomic_DNA"/>
</dbReference>
<gene>
    <name evidence="4" type="ORF">POPTR_011G126900</name>
</gene>
<evidence type="ECO:0000259" key="3">
    <source>
        <dbReference type="Pfam" id="PF14364"/>
    </source>
</evidence>
<keyword evidence="2" id="KW-0812">Transmembrane</keyword>
<dbReference type="OMA" id="HDEPQEP"/>
<name>A0A3N7GL54_POPTR</name>
<dbReference type="PANTHER" id="PTHR33098:SF117">
    <property type="entry name" value="COTTON FIBER (DUF761)"/>
    <property type="match status" value="1"/>
</dbReference>
<evidence type="ECO:0000256" key="2">
    <source>
        <dbReference type="SAM" id="Phobius"/>
    </source>
</evidence>
<reference evidence="4 5" key="1">
    <citation type="journal article" date="2006" name="Science">
        <title>The genome of black cottonwood, Populus trichocarpa (Torr. &amp; Gray).</title>
        <authorList>
            <person name="Tuskan G.A."/>
            <person name="Difazio S."/>
            <person name="Jansson S."/>
            <person name="Bohlmann J."/>
            <person name="Grigoriev I."/>
            <person name="Hellsten U."/>
            <person name="Putnam N."/>
            <person name="Ralph S."/>
            <person name="Rombauts S."/>
            <person name="Salamov A."/>
            <person name="Schein J."/>
            <person name="Sterck L."/>
            <person name="Aerts A."/>
            <person name="Bhalerao R.R."/>
            <person name="Bhalerao R.P."/>
            <person name="Blaudez D."/>
            <person name="Boerjan W."/>
            <person name="Brun A."/>
            <person name="Brunner A."/>
            <person name="Busov V."/>
            <person name="Campbell M."/>
            <person name="Carlson J."/>
            <person name="Chalot M."/>
            <person name="Chapman J."/>
            <person name="Chen G.L."/>
            <person name="Cooper D."/>
            <person name="Coutinho P.M."/>
            <person name="Couturier J."/>
            <person name="Covert S."/>
            <person name="Cronk Q."/>
            <person name="Cunningham R."/>
            <person name="Davis J."/>
            <person name="Degroeve S."/>
            <person name="Dejardin A."/>
            <person name="Depamphilis C."/>
            <person name="Detter J."/>
            <person name="Dirks B."/>
            <person name="Dubchak I."/>
            <person name="Duplessis S."/>
            <person name="Ehlting J."/>
            <person name="Ellis B."/>
            <person name="Gendler K."/>
            <person name="Goodstein D."/>
            <person name="Gribskov M."/>
            <person name="Grimwood J."/>
            <person name="Groover A."/>
            <person name="Gunter L."/>
            <person name="Hamberger B."/>
            <person name="Heinze B."/>
            <person name="Helariutta Y."/>
            <person name="Henrissat B."/>
            <person name="Holligan D."/>
            <person name="Holt R."/>
            <person name="Huang W."/>
            <person name="Islam-Faridi N."/>
            <person name="Jones S."/>
            <person name="Jones-Rhoades M."/>
            <person name="Jorgensen R."/>
            <person name="Joshi C."/>
            <person name="Kangasjarvi J."/>
            <person name="Karlsson J."/>
            <person name="Kelleher C."/>
            <person name="Kirkpatrick R."/>
            <person name="Kirst M."/>
            <person name="Kohler A."/>
            <person name="Kalluri U."/>
            <person name="Larimer F."/>
            <person name="Leebens-Mack J."/>
            <person name="Leple J.C."/>
            <person name="Locascio P."/>
            <person name="Lou Y."/>
            <person name="Lucas S."/>
            <person name="Martin F."/>
            <person name="Montanini B."/>
            <person name="Napoli C."/>
            <person name="Nelson D.R."/>
            <person name="Nelson C."/>
            <person name="Nieminen K."/>
            <person name="Nilsson O."/>
            <person name="Pereda V."/>
            <person name="Peter G."/>
            <person name="Philippe R."/>
            <person name="Pilate G."/>
            <person name="Poliakov A."/>
            <person name="Razumovskaya J."/>
            <person name="Richardson P."/>
            <person name="Rinaldi C."/>
            <person name="Ritland K."/>
            <person name="Rouze P."/>
            <person name="Ryaboy D."/>
            <person name="Schmutz J."/>
            <person name="Schrader J."/>
            <person name="Segerman B."/>
            <person name="Shin H."/>
            <person name="Siddiqui A."/>
            <person name="Sterky F."/>
            <person name="Terry A."/>
            <person name="Tsai C.J."/>
            <person name="Uberbacher E."/>
            <person name="Unneberg P."/>
            <person name="Vahala J."/>
            <person name="Wall K."/>
            <person name="Wessler S."/>
            <person name="Yang G."/>
            <person name="Yin T."/>
            <person name="Douglas C."/>
            <person name="Marra M."/>
            <person name="Sandberg G."/>
            <person name="Van de Peer Y."/>
            <person name="Rokhsar D."/>
        </authorList>
    </citation>
    <scope>NUCLEOTIDE SEQUENCE [LARGE SCALE GENOMIC DNA]</scope>
    <source>
        <strain evidence="5">cv. Nisqually</strain>
        <strain evidence="4">Nisqually-1</strain>
    </source>
</reference>
<dbReference type="Proteomes" id="UP000006729">
    <property type="component" value="Chromosome 11"/>
</dbReference>
<dbReference type="PANTHER" id="PTHR33098">
    <property type="entry name" value="COTTON FIBER (DUF761)"/>
    <property type="match status" value="1"/>
</dbReference>
<evidence type="ECO:0000256" key="1">
    <source>
        <dbReference type="SAM" id="MobiDB-lite"/>
    </source>
</evidence>
<feature type="domain" description="DUF4408" evidence="3">
    <location>
        <begin position="46"/>
        <end position="78"/>
    </location>
</feature>
<dbReference type="Pfam" id="PF05553">
    <property type="entry name" value="DUF761"/>
    <property type="match status" value="1"/>
</dbReference>